<dbReference type="PANTHER" id="PTHR34822">
    <property type="entry name" value="GRPB DOMAIN PROTEIN (AFU_ORTHOLOGUE AFUA_1G01530)"/>
    <property type="match status" value="1"/>
</dbReference>
<keyword evidence="1" id="KW-0175">Coiled coil</keyword>
<dbReference type="EMBL" id="KN832870">
    <property type="protein sequence ID" value="KIN07548.1"/>
    <property type="molecule type" value="Genomic_DNA"/>
</dbReference>
<dbReference type="PANTHER" id="PTHR34822:SF1">
    <property type="entry name" value="GRPB FAMILY PROTEIN"/>
    <property type="match status" value="1"/>
</dbReference>
<evidence type="ECO:0000256" key="1">
    <source>
        <dbReference type="SAM" id="Coils"/>
    </source>
</evidence>
<protein>
    <recommendedName>
        <fullName evidence="4">GrpB family protein</fullName>
    </recommendedName>
</protein>
<name>A0A0C3DZQ0_OIDMZ</name>
<sequence>MRILIEPHKREWEGQFAKVRGELQQILKGVPILSIEHVGSTSIPGLLAKPVLDIDIVATRDILASARAAMVSAGYTDIGERGVPDRYSFLQPGYDLEGFTGGEGEMGGMRRNTYVILEGSIALKNHRDLKRVLLQHDDLRDEYSEAKKRIAAREVQDGDEYCRGKNEVMLKILQRAGWIEAELDEVRKANE</sequence>
<feature type="coiled-coil region" evidence="1">
    <location>
        <begin position="129"/>
        <end position="156"/>
    </location>
</feature>
<evidence type="ECO:0000313" key="2">
    <source>
        <dbReference type="EMBL" id="KIN07548.1"/>
    </source>
</evidence>
<keyword evidence="3" id="KW-1185">Reference proteome</keyword>
<dbReference type="OrthoDB" id="630895at2759"/>
<organism evidence="2 3">
    <name type="scientific">Oidiodendron maius (strain Zn)</name>
    <dbReference type="NCBI Taxonomy" id="913774"/>
    <lineage>
        <taxon>Eukaryota</taxon>
        <taxon>Fungi</taxon>
        <taxon>Dikarya</taxon>
        <taxon>Ascomycota</taxon>
        <taxon>Pezizomycotina</taxon>
        <taxon>Leotiomycetes</taxon>
        <taxon>Leotiomycetes incertae sedis</taxon>
        <taxon>Myxotrichaceae</taxon>
        <taxon>Oidiodendron</taxon>
    </lineage>
</organism>
<dbReference type="STRING" id="913774.A0A0C3DZQ0"/>
<dbReference type="Gene3D" id="3.30.460.10">
    <property type="entry name" value="Beta Polymerase, domain 2"/>
    <property type="match status" value="1"/>
</dbReference>
<dbReference type="SUPFAM" id="SSF81301">
    <property type="entry name" value="Nucleotidyltransferase"/>
    <property type="match status" value="1"/>
</dbReference>
<gene>
    <name evidence="2" type="ORF">OIDMADRAFT_174503</name>
</gene>
<dbReference type="Proteomes" id="UP000054321">
    <property type="component" value="Unassembled WGS sequence"/>
</dbReference>
<evidence type="ECO:0000313" key="3">
    <source>
        <dbReference type="Proteomes" id="UP000054321"/>
    </source>
</evidence>
<dbReference type="InParanoid" id="A0A0C3DZQ0"/>
<dbReference type="InterPro" id="IPR007344">
    <property type="entry name" value="GrpB/CoaE"/>
</dbReference>
<accession>A0A0C3DZQ0</accession>
<dbReference type="Pfam" id="PF04229">
    <property type="entry name" value="GrpB"/>
    <property type="match status" value="1"/>
</dbReference>
<dbReference type="InterPro" id="IPR043519">
    <property type="entry name" value="NT_sf"/>
</dbReference>
<evidence type="ECO:0008006" key="4">
    <source>
        <dbReference type="Google" id="ProtNLM"/>
    </source>
</evidence>
<reference evidence="2 3" key="1">
    <citation type="submission" date="2014-04" db="EMBL/GenBank/DDBJ databases">
        <authorList>
            <consortium name="DOE Joint Genome Institute"/>
            <person name="Kuo A."/>
            <person name="Martino E."/>
            <person name="Perotto S."/>
            <person name="Kohler A."/>
            <person name="Nagy L.G."/>
            <person name="Floudas D."/>
            <person name="Copeland A."/>
            <person name="Barry K.W."/>
            <person name="Cichocki N."/>
            <person name="Veneault-Fourrey C."/>
            <person name="LaButti K."/>
            <person name="Lindquist E.A."/>
            <person name="Lipzen A."/>
            <person name="Lundell T."/>
            <person name="Morin E."/>
            <person name="Murat C."/>
            <person name="Sun H."/>
            <person name="Tunlid A."/>
            <person name="Henrissat B."/>
            <person name="Grigoriev I.V."/>
            <person name="Hibbett D.S."/>
            <person name="Martin F."/>
            <person name="Nordberg H.P."/>
            <person name="Cantor M.N."/>
            <person name="Hua S.X."/>
        </authorList>
    </citation>
    <scope>NUCLEOTIDE SEQUENCE [LARGE SCALE GENOMIC DNA]</scope>
    <source>
        <strain evidence="2 3">Zn</strain>
    </source>
</reference>
<reference evidence="3" key="2">
    <citation type="submission" date="2015-01" db="EMBL/GenBank/DDBJ databases">
        <title>Evolutionary Origins and Diversification of the Mycorrhizal Mutualists.</title>
        <authorList>
            <consortium name="DOE Joint Genome Institute"/>
            <consortium name="Mycorrhizal Genomics Consortium"/>
            <person name="Kohler A."/>
            <person name="Kuo A."/>
            <person name="Nagy L.G."/>
            <person name="Floudas D."/>
            <person name="Copeland A."/>
            <person name="Barry K.W."/>
            <person name="Cichocki N."/>
            <person name="Veneault-Fourrey C."/>
            <person name="LaButti K."/>
            <person name="Lindquist E.A."/>
            <person name="Lipzen A."/>
            <person name="Lundell T."/>
            <person name="Morin E."/>
            <person name="Murat C."/>
            <person name="Riley R."/>
            <person name="Ohm R."/>
            <person name="Sun H."/>
            <person name="Tunlid A."/>
            <person name="Henrissat B."/>
            <person name="Grigoriev I.V."/>
            <person name="Hibbett D.S."/>
            <person name="Martin F."/>
        </authorList>
    </citation>
    <scope>NUCLEOTIDE SEQUENCE [LARGE SCALE GENOMIC DNA]</scope>
    <source>
        <strain evidence="3">Zn</strain>
    </source>
</reference>
<dbReference type="AlphaFoldDB" id="A0A0C3DZQ0"/>
<dbReference type="HOGENOM" id="CLU_086407_2_0_1"/>
<proteinExistence type="predicted"/>